<dbReference type="CDD" id="cd02015">
    <property type="entry name" value="TPP_AHAS"/>
    <property type="match status" value="1"/>
</dbReference>
<dbReference type="Proteomes" id="UP000190951">
    <property type="component" value="Chromosome"/>
</dbReference>
<dbReference type="GO" id="GO:0009097">
    <property type="term" value="P:isoleucine biosynthetic process"/>
    <property type="evidence" value="ECO:0007669"/>
    <property type="project" value="UniProtKB-UniPathway"/>
</dbReference>
<keyword evidence="14" id="KW-1185">Reference proteome</keyword>
<dbReference type="KEGG" id="crw:CROST_040430"/>
<name>A0A1S8KXM5_9CLOT</name>
<evidence type="ECO:0000256" key="2">
    <source>
        <dbReference type="ARBA" id="ARBA00005025"/>
    </source>
</evidence>
<reference evidence="13 14" key="1">
    <citation type="submission" date="2022-04" db="EMBL/GenBank/DDBJ databases">
        <title>Genome sequence of C. roseum typestrain.</title>
        <authorList>
            <person name="Poehlein A."/>
            <person name="Schoch T."/>
            <person name="Duerre P."/>
            <person name="Daniel R."/>
        </authorList>
    </citation>
    <scope>NUCLEOTIDE SEQUENCE [LARGE SCALE GENOMIC DNA]</scope>
    <source>
        <strain evidence="13 14">DSM 7320</strain>
    </source>
</reference>
<dbReference type="GO" id="GO:0050660">
    <property type="term" value="F:flavin adenine dinucleotide binding"/>
    <property type="evidence" value="ECO:0007669"/>
    <property type="project" value="InterPro"/>
</dbReference>
<organism evidence="13 14">
    <name type="scientific">Clostridium felsineum</name>
    <dbReference type="NCBI Taxonomy" id="36839"/>
    <lineage>
        <taxon>Bacteria</taxon>
        <taxon>Bacillati</taxon>
        <taxon>Bacillota</taxon>
        <taxon>Clostridia</taxon>
        <taxon>Eubacteriales</taxon>
        <taxon>Clostridiaceae</taxon>
        <taxon>Clostridium</taxon>
    </lineage>
</organism>
<evidence type="ECO:0000256" key="6">
    <source>
        <dbReference type="ARBA" id="ARBA00022679"/>
    </source>
</evidence>
<evidence type="ECO:0000256" key="1">
    <source>
        <dbReference type="ARBA" id="ARBA00004974"/>
    </source>
</evidence>
<dbReference type="GO" id="GO:0005948">
    <property type="term" value="C:acetolactate synthase complex"/>
    <property type="evidence" value="ECO:0007669"/>
    <property type="project" value="TreeGrafter"/>
</dbReference>
<dbReference type="GO" id="GO:0003984">
    <property type="term" value="F:acetolactate synthase activity"/>
    <property type="evidence" value="ECO:0007669"/>
    <property type="project" value="UniProtKB-EC"/>
</dbReference>
<comment type="similarity">
    <text evidence="3 12">Belongs to the TPP enzyme family.</text>
</comment>
<dbReference type="SUPFAM" id="SSF52518">
    <property type="entry name" value="Thiamin diphosphate-binding fold (THDP-binding)"/>
    <property type="match status" value="2"/>
</dbReference>
<dbReference type="InterPro" id="IPR029061">
    <property type="entry name" value="THDP-binding"/>
</dbReference>
<evidence type="ECO:0000256" key="4">
    <source>
        <dbReference type="ARBA" id="ARBA00013145"/>
    </source>
</evidence>
<dbReference type="FunFam" id="3.40.50.1220:FF:000008">
    <property type="entry name" value="Acetolactate synthase"/>
    <property type="match status" value="1"/>
</dbReference>
<dbReference type="EC" id="2.2.1.6" evidence="4 12"/>
<comment type="catalytic activity">
    <reaction evidence="11 12">
        <text>2 pyruvate + H(+) = (2S)-2-acetolactate + CO2</text>
        <dbReference type="Rhea" id="RHEA:25249"/>
        <dbReference type="ChEBI" id="CHEBI:15361"/>
        <dbReference type="ChEBI" id="CHEBI:15378"/>
        <dbReference type="ChEBI" id="CHEBI:16526"/>
        <dbReference type="ChEBI" id="CHEBI:58476"/>
        <dbReference type="EC" id="2.2.1.6"/>
    </reaction>
</comment>
<evidence type="ECO:0000313" key="14">
    <source>
        <dbReference type="Proteomes" id="UP000190951"/>
    </source>
</evidence>
<evidence type="ECO:0000256" key="8">
    <source>
        <dbReference type="ARBA" id="ARBA00022842"/>
    </source>
</evidence>
<dbReference type="GO" id="GO:0009099">
    <property type="term" value="P:L-valine biosynthetic process"/>
    <property type="evidence" value="ECO:0007669"/>
    <property type="project" value="UniProtKB-UniPathway"/>
</dbReference>
<dbReference type="InterPro" id="IPR011766">
    <property type="entry name" value="TPP_enzyme_TPP-bd"/>
</dbReference>
<dbReference type="FunFam" id="3.40.50.970:FF:000007">
    <property type="entry name" value="Acetolactate synthase"/>
    <property type="match status" value="1"/>
</dbReference>
<dbReference type="InterPro" id="IPR012001">
    <property type="entry name" value="Thiamin_PyroP_enz_TPP-bd_dom"/>
</dbReference>
<evidence type="ECO:0000256" key="10">
    <source>
        <dbReference type="ARBA" id="ARBA00023304"/>
    </source>
</evidence>
<dbReference type="GO" id="GO:0000287">
    <property type="term" value="F:magnesium ion binding"/>
    <property type="evidence" value="ECO:0007669"/>
    <property type="project" value="UniProtKB-UniRule"/>
</dbReference>
<evidence type="ECO:0000256" key="12">
    <source>
        <dbReference type="RuleBase" id="RU003591"/>
    </source>
</evidence>
<dbReference type="Pfam" id="PF00205">
    <property type="entry name" value="TPP_enzyme_M"/>
    <property type="match status" value="1"/>
</dbReference>
<evidence type="ECO:0000313" key="13">
    <source>
        <dbReference type="EMBL" id="URZ13291.1"/>
    </source>
</evidence>
<dbReference type="SUPFAM" id="SSF52467">
    <property type="entry name" value="DHS-like NAD/FAD-binding domain"/>
    <property type="match status" value="1"/>
</dbReference>
<dbReference type="InterPro" id="IPR045229">
    <property type="entry name" value="TPP_enz"/>
</dbReference>
<evidence type="ECO:0000256" key="9">
    <source>
        <dbReference type="ARBA" id="ARBA00023052"/>
    </source>
</evidence>
<protein>
    <recommendedName>
        <fullName evidence="4 12">Acetolactate synthase</fullName>
        <ecNumber evidence="4 12">2.2.1.6</ecNumber>
    </recommendedName>
</protein>
<keyword evidence="10 12" id="KW-0100">Branched-chain amino acid biosynthesis</keyword>
<dbReference type="InterPro" id="IPR029035">
    <property type="entry name" value="DHS-like_NAD/FAD-binding_dom"/>
</dbReference>
<evidence type="ECO:0000256" key="3">
    <source>
        <dbReference type="ARBA" id="ARBA00007812"/>
    </source>
</evidence>
<dbReference type="Pfam" id="PF02776">
    <property type="entry name" value="TPP_enzyme_N"/>
    <property type="match status" value="1"/>
</dbReference>
<evidence type="ECO:0000256" key="7">
    <source>
        <dbReference type="ARBA" id="ARBA00022723"/>
    </source>
</evidence>
<comment type="cofactor">
    <cofactor evidence="12">
        <name>thiamine diphosphate</name>
        <dbReference type="ChEBI" id="CHEBI:58937"/>
    </cofactor>
    <text evidence="12">Binds 1 thiamine pyrophosphate per subunit.</text>
</comment>
<dbReference type="GO" id="GO:0030976">
    <property type="term" value="F:thiamine pyrophosphate binding"/>
    <property type="evidence" value="ECO:0007669"/>
    <property type="project" value="UniProtKB-UniRule"/>
</dbReference>
<keyword evidence="9 12" id="KW-0786">Thiamine pyrophosphate</keyword>
<comment type="cofactor">
    <cofactor evidence="12">
        <name>Mg(2+)</name>
        <dbReference type="ChEBI" id="CHEBI:18420"/>
    </cofactor>
    <text evidence="12">Binds 1 Mg(2+) ion per subunit.</text>
</comment>
<dbReference type="InterPro" id="IPR012846">
    <property type="entry name" value="Acetolactate_synth_lsu"/>
</dbReference>
<dbReference type="Pfam" id="PF02775">
    <property type="entry name" value="TPP_enzyme_C"/>
    <property type="match status" value="1"/>
</dbReference>
<dbReference type="Gene3D" id="3.40.50.1220">
    <property type="entry name" value="TPP-binding domain"/>
    <property type="match status" value="1"/>
</dbReference>
<dbReference type="PANTHER" id="PTHR18968:SF13">
    <property type="entry name" value="ACETOLACTATE SYNTHASE CATALYTIC SUBUNIT, MITOCHONDRIAL"/>
    <property type="match status" value="1"/>
</dbReference>
<dbReference type="InterPro" id="IPR039368">
    <property type="entry name" value="AHAS_TPP"/>
</dbReference>
<dbReference type="Gene3D" id="3.40.50.970">
    <property type="match status" value="2"/>
</dbReference>
<dbReference type="NCBIfam" id="TIGR00118">
    <property type="entry name" value="acolac_lg"/>
    <property type="match status" value="1"/>
</dbReference>
<proteinExistence type="inferred from homology"/>
<dbReference type="EMBL" id="CP096983">
    <property type="protein sequence ID" value="URZ13291.1"/>
    <property type="molecule type" value="Genomic_DNA"/>
</dbReference>
<dbReference type="AlphaFoldDB" id="A0A1S8KXM5"/>
<dbReference type="STRING" id="84029.CROST_42810"/>
<gene>
    <name evidence="13" type="primary">ilvB_2</name>
    <name evidence="13" type="ORF">CROST_040430</name>
</gene>
<keyword evidence="8 12" id="KW-0460">Magnesium</keyword>
<accession>A0A1S8KXM5</accession>
<dbReference type="CDD" id="cd07035">
    <property type="entry name" value="TPP_PYR_POX_like"/>
    <property type="match status" value="1"/>
</dbReference>
<keyword evidence="5 12" id="KW-0028">Amino-acid biosynthesis</keyword>
<dbReference type="InterPro" id="IPR012000">
    <property type="entry name" value="Thiamin_PyroP_enz_cen_dom"/>
</dbReference>
<comment type="pathway">
    <text evidence="2 12">Amino-acid biosynthesis; L-valine biosynthesis; L-valine from pyruvate: step 1/4.</text>
</comment>
<sequence length="556" mass="60642">MKVKYNGSRIILECLKEQGVDTIFGYPGGAVLNIFDALYSFSEIKCVLTSHEQGASHAADGYARATGKVGVCLATSGPGATNLVTGIATAYMDSVPMVAITGQVGTTLIGKDSFQEVDITDITMPITKHNFMVKNVEDLAKTIREAFYIAKSGRPGPVLIDVPKDVTAAECEYEPKAPEEIKKLEVSDKKVDEAVELILESKKPVIIVGGGCNISEAQKELKNFQEKLKCPVCATMMGLGAFSGKDDMFTGMVGMHGTPASNRSICESDLVIAIGCRFSDRVTSNADTFAKNAKILHIDIDEAEVCKNIKADGFIIGDVKEVLKKVNEKLKKRENNEWTEYSLSLKKKDNSKIVRVNKDETVNPVYVIRKLYELTDGDAIITTEVGQNQIWATQGYIYTKPRTFITSGGLGTMGYGFGAAIGASVGKEKMTFDIAGDGSFRMNINELATAVRYKLPVKIIVLNNNVLGMVRQWQNLFYKKRYSSTTLERDTDFVKIAEGYGALGLRVSTNEGVEVALKKAIEYDGPVVIDFTVKEDEMATPIVPPGANIENMVVLD</sequence>
<dbReference type="PANTHER" id="PTHR18968">
    <property type="entry name" value="THIAMINE PYROPHOSPHATE ENZYMES"/>
    <property type="match status" value="1"/>
</dbReference>
<comment type="pathway">
    <text evidence="1 12">Amino-acid biosynthesis; L-isoleucine biosynthesis; L-isoleucine from 2-oxobutanoate: step 1/4.</text>
</comment>
<keyword evidence="7 12" id="KW-0479">Metal-binding</keyword>
<evidence type="ECO:0000256" key="11">
    <source>
        <dbReference type="ARBA" id="ARBA00048670"/>
    </source>
</evidence>
<keyword evidence="6 12" id="KW-0808">Transferase</keyword>
<evidence type="ECO:0000256" key="5">
    <source>
        <dbReference type="ARBA" id="ARBA00022605"/>
    </source>
</evidence>